<organism evidence="1 2">
    <name type="scientific">Rouxiella chamberiensis</name>
    <dbReference type="NCBI Taxonomy" id="1513468"/>
    <lineage>
        <taxon>Bacteria</taxon>
        <taxon>Pseudomonadati</taxon>
        <taxon>Pseudomonadota</taxon>
        <taxon>Gammaproteobacteria</taxon>
        <taxon>Enterobacterales</taxon>
        <taxon>Yersiniaceae</taxon>
        <taxon>Rouxiella</taxon>
    </lineage>
</organism>
<accession>A0ABY7HQP3</accession>
<dbReference type="RefSeq" id="WP_269128065.1">
    <property type="nucleotide sequence ID" value="NZ_CP114058.1"/>
</dbReference>
<name>A0ABY7HQP3_9GAMM</name>
<dbReference type="Proteomes" id="UP001164712">
    <property type="component" value="Chromosome"/>
</dbReference>
<dbReference type="InterPro" id="IPR024651">
    <property type="entry name" value="FAD-SLDH_ssu"/>
</dbReference>
<sequence>MQRWFAAFSKIDPDFSAKLARLRAYIDSNAINAGDLNARLAADHGVADLVALPGLILTGWYLGVAGSGDKAVCVAYVDALAYQDVADVLRPPSYAYGAYGSWAEKPV</sequence>
<keyword evidence="2" id="KW-1185">Reference proteome</keyword>
<proteinExistence type="predicted"/>
<reference evidence="1" key="1">
    <citation type="submission" date="2022-12" db="EMBL/GenBank/DDBJ databases">
        <title>Complete genome sequence of an Australian strain of Rouxiella badensis DAR84756 and resolution of the R. badensis DSM100043 and R. chamberiensis DSM28324 genomes.</title>
        <authorList>
            <person name="Paul S."/>
            <person name="Anderson P.J."/>
            <person name="Maynard G."/>
            <person name="Dyall-Smith M."/>
            <person name="Kudinha T."/>
        </authorList>
    </citation>
    <scope>NUCLEOTIDE SEQUENCE</scope>
    <source>
        <strain evidence="1">DSM 28324</strain>
    </source>
</reference>
<gene>
    <name evidence="1" type="ORF">O1V66_02595</name>
</gene>
<dbReference type="Pfam" id="PF12318">
    <property type="entry name" value="FAD-SLDH"/>
    <property type="match status" value="1"/>
</dbReference>
<evidence type="ECO:0000313" key="1">
    <source>
        <dbReference type="EMBL" id="WAT01665.1"/>
    </source>
</evidence>
<evidence type="ECO:0000313" key="2">
    <source>
        <dbReference type="Proteomes" id="UP001164712"/>
    </source>
</evidence>
<protein>
    <submittedName>
        <fullName evidence="1">Sugar dehydrogenase complex small subunit</fullName>
    </submittedName>
</protein>
<dbReference type="EMBL" id="CP114058">
    <property type="protein sequence ID" value="WAT01665.1"/>
    <property type="molecule type" value="Genomic_DNA"/>
</dbReference>